<comment type="subcellular location">
    <subcellularLocation>
        <location evidence="1">Nucleus</location>
    </subcellularLocation>
</comment>
<dbReference type="Proteomes" id="UP000807504">
    <property type="component" value="Unassembled WGS sequence"/>
</dbReference>
<accession>A0A8T0ER68</accession>
<gene>
    <name evidence="6" type="ORF">HNY73_014968</name>
</gene>
<feature type="compositionally biased region" description="Polar residues" evidence="5">
    <location>
        <begin position="106"/>
        <end position="120"/>
    </location>
</feature>
<evidence type="ECO:0000256" key="2">
    <source>
        <dbReference type="ARBA" id="ARBA00023015"/>
    </source>
</evidence>
<dbReference type="GO" id="GO:0006355">
    <property type="term" value="P:regulation of DNA-templated transcription"/>
    <property type="evidence" value="ECO:0007669"/>
    <property type="project" value="InterPro"/>
</dbReference>
<evidence type="ECO:0000313" key="7">
    <source>
        <dbReference type="Proteomes" id="UP000807504"/>
    </source>
</evidence>
<comment type="caution">
    <text evidence="6">The sequence shown here is derived from an EMBL/GenBank/DDBJ whole genome shotgun (WGS) entry which is preliminary data.</text>
</comment>
<evidence type="ECO:0000256" key="3">
    <source>
        <dbReference type="ARBA" id="ARBA00023163"/>
    </source>
</evidence>
<proteinExistence type="predicted"/>
<organism evidence="6 7">
    <name type="scientific">Argiope bruennichi</name>
    <name type="common">Wasp spider</name>
    <name type="synonym">Aranea bruennichi</name>
    <dbReference type="NCBI Taxonomy" id="94029"/>
    <lineage>
        <taxon>Eukaryota</taxon>
        <taxon>Metazoa</taxon>
        <taxon>Ecdysozoa</taxon>
        <taxon>Arthropoda</taxon>
        <taxon>Chelicerata</taxon>
        <taxon>Arachnida</taxon>
        <taxon>Araneae</taxon>
        <taxon>Araneomorphae</taxon>
        <taxon>Entelegynae</taxon>
        <taxon>Araneoidea</taxon>
        <taxon>Araneidae</taxon>
        <taxon>Argiope</taxon>
    </lineage>
</organism>
<reference evidence="6" key="1">
    <citation type="journal article" date="2020" name="bioRxiv">
        <title>Chromosome-level reference genome of the European wasp spider Argiope bruennichi: a resource for studies on range expansion and evolutionary adaptation.</title>
        <authorList>
            <person name="Sheffer M.M."/>
            <person name="Hoppe A."/>
            <person name="Krehenwinkel H."/>
            <person name="Uhl G."/>
            <person name="Kuss A.W."/>
            <person name="Jensen L."/>
            <person name="Jensen C."/>
            <person name="Gillespie R.G."/>
            <person name="Hoff K.J."/>
            <person name="Prost S."/>
        </authorList>
    </citation>
    <scope>NUCLEOTIDE SEQUENCE</scope>
</reference>
<dbReference type="GO" id="GO:0005634">
    <property type="term" value="C:nucleus"/>
    <property type="evidence" value="ECO:0007669"/>
    <property type="project" value="UniProtKB-SubCell"/>
</dbReference>
<sequence length="325" mass="34823">MSCADVMYQPYSPYFPYHQRSQAAQPITPLATQGSADYRKFSALKPQVEGSSPAPSASPPTEDKGGAEKAEAQYLSANCVLFTYYSGDISSVVDEHFARALSQVAPSYTPQPSEAKASSHSSKDGPPMSHRNFPPSFWNSNYQPMPNSNLGPMGPGALGSLGPELTYGGDPYHHHPGTLHATLHHQNDPWHYTLTGQPPFGSSYHHGAGGARFGPQYGSLLLQPAVRSAGRLGPAAAACASLEKADSWGSSRYHDTIGHVDSNYGAAYGAMTPMPDTGNGGYSSMYEVWKVNLKTARTSTGFEELKVISLHSSRNAMPESELQLP</sequence>
<feature type="region of interest" description="Disordered" evidence="5">
    <location>
        <begin position="38"/>
        <end position="69"/>
    </location>
</feature>
<dbReference type="InterPro" id="IPR011520">
    <property type="entry name" value="Vg_fam"/>
</dbReference>
<evidence type="ECO:0000313" key="6">
    <source>
        <dbReference type="EMBL" id="KAF8778227.1"/>
    </source>
</evidence>
<dbReference type="AlphaFoldDB" id="A0A8T0ER68"/>
<dbReference type="EMBL" id="JABXBU010002072">
    <property type="protein sequence ID" value="KAF8778227.1"/>
    <property type="molecule type" value="Genomic_DNA"/>
</dbReference>
<feature type="region of interest" description="Disordered" evidence="5">
    <location>
        <begin position="106"/>
        <end position="140"/>
    </location>
</feature>
<protein>
    <submittedName>
        <fullName evidence="6">Transcription cofactor vestigial-like protein like</fullName>
    </submittedName>
</protein>
<keyword evidence="4" id="KW-0539">Nucleus</keyword>
<reference evidence="6" key="2">
    <citation type="submission" date="2020-06" db="EMBL/GenBank/DDBJ databases">
        <authorList>
            <person name="Sheffer M."/>
        </authorList>
    </citation>
    <scope>NUCLEOTIDE SEQUENCE</scope>
</reference>
<name>A0A8T0ER68_ARGBR</name>
<dbReference type="PANTHER" id="PTHR15950">
    <property type="entry name" value="TRANSCRIPTION COFACTOR VESTIGIAL-LIKE PROTEIN"/>
    <property type="match status" value="1"/>
</dbReference>
<keyword evidence="3" id="KW-0804">Transcription</keyword>
<keyword evidence="2" id="KW-0805">Transcription regulation</keyword>
<dbReference type="Pfam" id="PF07545">
    <property type="entry name" value="Vg_Tdu"/>
    <property type="match status" value="1"/>
</dbReference>
<dbReference type="PANTHER" id="PTHR15950:SF15">
    <property type="entry name" value="PROTEIN VESTIGIAL"/>
    <property type="match status" value="1"/>
</dbReference>
<evidence type="ECO:0000256" key="5">
    <source>
        <dbReference type="SAM" id="MobiDB-lite"/>
    </source>
</evidence>
<evidence type="ECO:0000256" key="1">
    <source>
        <dbReference type="ARBA" id="ARBA00004123"/>
    </source>
</evidence>
<keyword evidence="7" id="KW-1185">Reference proteome</keyword>
<evidence type="ECO:0000256" key="4">
    <source>
        <dbReference type="ARBA" id="ARBA00023242"/>
    </source>
</evidence>